<dbReference type="InterPro" id="IPR002401">
    <property type="entry name" value="Cyt_P450_E_grp-I"/>
</dbReference>
<dbReference type="Pfam" id="PF00067">
    <property type="entry name" value="p450"/>
    <property type="match status" value="2"/>
</dbReference>
<dbReference type="GO" id="GO:0020037">
    <property type="term" value="F:heme binding"/>
    <property type="evidence" value="ECO:0007669"/>
    <property type="project" value="InterPro"/>
</dbReference>
<gene>
    <name evidence="7" type="primary">aclL_1</name>
    <name evidence="7" type="ORF">LSUE1_G003168</name>
</gene>
<name>A0A8T9CDX3_9HELO</name>
<comment type="similarity">
    <text evidence="2">Belongs to the cytochrome P450 family.</text>
</comment>
<comment type="caution">
    <text evidence="7">The sequence shown here is derived from an EMBL/GenBank/DDBJ whole genome shotgun (WGS) entry which is preliminary data.</text>
</comment>
<evidence type="ECO:0000256" key="1">
    <source>
        <dbReference type="ARBA" id="ARBA00001971"/>
    </source>
</evidence>
<dbReference type="GO" id="GO:0016705">
    <property type="term" value="F:oxidoreductase activity, acting on paired donors, with incorporation or reduction of molecular oxygen"/>
    <property type="evidence" value="ECO:0007669"/>
    <property type="project" value="InterPro"/>
</dbReference>
<dbReference type="PANTHER" id="PTHR24305:SF210">
    <property type="entry name" value="CYTOCHROME P450 MONOOXYGENASE ASQL-RELATED"/>
    <property type="match status" value="1"/>
</dbReference>
<dbReference type="EMBL" id="QGMK01000553">
    <property type="protein sequence ID" value="TVY81083.1"/>
    <property type="molecule type" value="Genomic_DNA"/>
</dbReference>
<dbReference type="GO" id="GO:0005506">
    <property type="term" value="F:iron ion binding"/>
    <property type="evidence" value="ECO:0007669"/>
    <property type="project" value="InterPro"/>
</dbReference>
<keyword evidence="4 6" id="KW-0479">Metal-binding</keyword>
<dbReference type="SUPFAM" id="SSF48264">
    <property type="entry name" value="Cytochrome P450"/>
    <property type="match status" value="1"/>
</dbReference>
<accession>A0A8T9CDX3</accession>
<dbReference type="AlphaFoldDB" id="A0A8T9CDX3"/>
<dbReference type="PRINTS" id="PR00463">
    <property type="entry name" value="EP450I"/>
</dbReference>
<dbReference type="GO" id="GO:0004497">
    <property type="term" value="F:monooxygenase activity"/>
    <property type="evidence" value="ECO:0007669"/>
    <property type="project" value="UniProtKB-KW"/>
</dbReference>
<dbReference type="InterPro" id="IPR036396">
    <property type="entry name" value="Cyt_P450_sf"/>
</dbReference>
<dbReference type="PRINTS" id="PR00385">
    <property type="entry name" value="P450"/>
</dbReference>
<evidence type="ECO:0000256" key="2">
    <source>
        <dbReference type="ARBA" id="ARBA00010617"/>
    </source>
</evidence>
<proteinExistence type="inferred from homology"/>
<dbReference type="OrthoDB" id="1470350at2759"/>
<sequence length="410" mass="45030">MKCRRHLTICSSIPMNQITAGFGAFFLTHSQANKELRAQEPLIQSYIELLISKLKEQVDGSSQGTVNISNWLNFVTFDIIGDLASGEPFGCLETGLIHPWVKIMFSSIRDIIYIAALSHLPPPIFKAIMSGISCFMMKDLQADTDFAVERVASRLKKGTTRNDFMSPIIRANDEHGMSIGEIEASFNILIVAGNFLIQVNPNLKRSLTGNMQGSETSATLLCGALYNLALHPQILQTLLSELRTKFSSRSQVNMAALQDLPYLNAVLEECLRIYPPSAFNQARVVPPNGSIICGKFVPGGTAVGVASLGASLSSSNWSDAGTFKPERWLGKPLDGDDRRSMQPFILGPRNCLGKNVRRDEIDIVSDPLRVRIHALRGESLVDEGPTILFVVGKATIDDEVEKSRRQHNSG</sequence>
<keyword evidence="3 6" id="KW-0349">Heme</keyword>
<keyword evidence="7" id="KW-0560">Oxidoreductase</keyword>
<dbReference type="CDD" id="cd11058">
    <property type="entry name" value="CYP60B-like"/>
    <property type="match status" value="1"/>
</dbReference>
<evidence type="ECO:0000313" key="8">
    <source>
        <dbReference type="Proteomes" id="UP000469558"/>
    </source>
</evidence>
<dbReference type="InterPro" id="IPR001128">
    <property type="entry name" value="Cyt_P450"/>
</dbReference>
<dbReference type="PANTHER" id="PTHR24305">
    <property type="entry name" value="CYTOCHROME P450"/>
    <property type="match status" value="1"/>
</dbReference>
<dbReference type="InterPro" id="IPR050121">
    <property type="entry name" value="Cytochrome_P450_monoxygenase"/>
</dbReference>
<comment type="cofactor">
    <cofactor evidence="1 6">
        <name>heme</name>
        <dbReference type="ChEBI" id="CHEBI:30413"/>
    </cofactor>
</comment>
<dbReference type="Proteomes" id="UP000469558">
    <property type="component" value="Unassembled WGS sequence"/>
</dbReference>
<protein>
    <submittedName>
        <fullName evidence="7">Cytochrome P450 monooxygenase aclL</fullName>
    </submittedName>
</protein>
<keyword evidence="5 6" id="KW-0408">Iron</keyword>
<evidence type="ECO:0000256" key="4">
    <source>
        <dbReference type="ARBA" id="ARBA00022723"/>
    </source>
</evidence>
<keyword evidence="8" id="KW-1185">Reference proteome</keyword>
<feature type="binding site" description="axial binding residue" evidence="6">
    <location>
        <position position="351"/>
    </location>
    <ligand>
        <name>heme</name>
        <dbReference type="ChEBI" id="CHEBI:30413"/>
    </ligand>
    <ligandPart>
        <name>Fe</name>
        <dbReference type="ChEBI" id="CHEBI:18248"/>
    </ligandPart>
</feature>
<evidence type="ECO:0000313" key="7">
    <source>
        <dbReference type="EMBL" id="TVY81083.1"/>
    </source>
</evidence>
<dbReference type="Gene3D" id="1.10.630.10">
    <property type="entry name" value="Cytochrome P450"/>
    <property type="match status" value="1"/>
</dbReference>
<evidence type="ECO:0000256" key="3">
    <source>
        <dbReference type="ARBA" id="ARBA00022617"/>
    </source>
</evidence>
<evidence type="ECO:0000256" key="6">
    <source>
        <dbReference type="PIRSR" id="PIRSR602401-1"/>
    </source>
</evidence>
<evidence type="ECO:0000256" key="5">
    <source>
        <dbReference type="ARBA" id="ARBA00023004"/>
    </source>
</evidence>
<organism evidence="7 8">
    <name type="scientific">Lachnellula suecica</name>
    <dbReference type="NCBI Taxonomy" id="602035"/>
    <lineage>
        <taxon>Eukaryota</taxon>
        <taxon>Fungi</taxon>
        <taxon>Dikarya</taxon>
        <taxon>Ascomycota</taxon>
        <taxon>Pezizomycotina</taxon>
        <taxon>Leotiomycetes</taxon>
        <taxon>Helotiales</taxon>
        <taxon>Lachnaceae</taxon>
        <taxon>Lachnellula</taxon>
    </lineage>
</organism>
<keyword evidence="7" id="KW-0503">Monooxygenase</keyword>
<reference evidence="7 8" key="1">
    <citation type="submission" date="2018-05" db="EMBL/GenBank/DDBJ databases">
        <title>Genome sequencing and assembly of the regulated plant pathogen Lachnellula willkommii and related sister species for the development of diagnostic species identification markers.</title>
        <authorList>
            <person name="Giroux E."/>
            <person name="Bilodeau G."/>
        </authorList>
    </citation>
    <scope>NUCLEOTIDE SEQUENCE [LARGE SCALE GENOMIC DNA]</scope>
    <source>
        <strain evidence="7 8">CBS 268.59</strain>
    </source>
</reference>